<dbReference type="EMBL" id="JACIJO010000003">
    <property type="protein sequence ID" value="MBB6328256.1"/>
    <property type="molecule type" value="Genomic_DNA"/>
</dbReference>
<accession>A0A841MW25</accession>
<dbReference type="Proteomes" id="UP000588604">
    <property type="component" value="Unassembled WGS sequence"/>
</dbReference>
<evidence type="ECO:0000313" key="3">
    <source>
        <dbReference type="Proteomes" id="UP000588604"/>
    </source>
</evidence>
<comment type="caution">
    <text evidence="2">The sequence shown here is derived from an EMBL/GenBank/DDBJ whole genome shotgun (WGS) entry which is preliminary data.</text>
</comment>
<dbReference type="RefSeq" id="WP_184497058.1">
    <property type="nucleotide sequence ID" value="NZ_JACIJO010000003.1"/>
</dbReference>
<gene>
    <name evidence="2" type="ORF">FHS59_003899</name>
</gene>
<dbReference type="AlphaFoldDB" id="A0A841MW25"/>
<reference evidence="2 3" key="1">
    <citation type="submission" date="2020-08" db="EMBL/GenBank/DDBJ databases">
        <title>Genomic Encyclopedia of Type Strains, Phase IV (KMG-IV): sequencing the most valuable type-strain genomes for metagenomic binning, comparative biology and taxonomic classification.</title>
        <authorList>
            <person name="Goeker M."/>
        </authorList>
    </citation>
    <scope>NUCLEOTIDE SEQUENCE [LARGE SCALE GENOMIC DNA]</scope>
    <source>
        <strain evidence="2 3">DSM 102044</strain>
    </source>
</reference>
<name>A0A841MW25_9BACT</name>
<feature type="signal peptide" evidence="1">
    <location>
        <begin position="1"/>
        <end position="24"/>
    </location>
</feature>
<keyword evidence="3" id="KW-1185">Reference proteome</keyword>
<organism evidence="2 3">
    <name type="scientific">Algoriphagus iocasae</name>
    <dbReference type="NCBI Taxonomy" id="1836499"/>
    <lineage>
        <taxon>Bacteria</taxon>
        <taxon>Pseudomonadati</taxon>
        <taxon>Bacteroidota</taxon>
        <taxon>Cytophagia</taxon>
        <taxon>Cytophagales</taxon>
        <taxon>Cyclobacteriaceae</taxon>
        <taxon>Algoriphagus</taxon>
    </lineage>
</organism>
<feature type="chain" id="PRO_5032861693" evidence="1">
    <location>
        <begin position="25"/>
        <end position="118"/>
    </location>
</feature>
<keyword evidence="1" id="KW-0732">Signal</keyword>
<evidence type="ECO:0000313" key="2">
    <source>
        <dbReference type="EMBL" id="MBB6328256.1"/>
    </source>
</evidence>
<protein>
    <submittedName>
        <fullName evidence="2">Uncharacterized protein</fullName>
    </submittedName>
</protein>
<proteinExistence type="predicted"/>
<evidence type="ECO:0000256" key="1">
    <source>
        <dbReference type="SAM" id="SignalP"/>
    </source>
</evidence>
<sequence length="118" mass="13331">MIKIYKSIPVMMLFCIFQVTPSFSQDILKKTAKDLCICLEETSKSDTLDLAPKQILDKCTGASMAKNRVELAGKYDMATVSGIKALRDELIQELIESCREFAKMFIEDPLKKTESEIN</sequence>